<dbReference type="InterPro" id="IPR029044">
    <property type="entry name" value="Nucleotide-diphossugar_trans"/>
</dbReference>
<dbReference type="EMBL" id="CP066775">
    <property type="protein sequence ID" value="QQL50196.1"/>
    <property type="molecule type" value="Genomic_DNA"/>
</dbReference>
<evidence type="ECO:0000313" key="2">
    <source>
        <dbReference type="EMBL" id="QQL50196.1"/>
    </source>
</evidence>
<keyword evidence="2" id="KW-0808">Transferase</keyword>
<dbReference type="PANTHER" id="PTHR22916:SF3">
    <property type="entry name" value="UDP-GLCNAC:BETAGAL BETA-1,3-N-ACETYLGLUCOSAMINYLTRANSFERASE-LIKE PROTEIN 1"/>
    <property type="match status" value="1"/>
</dbReference>
<evidence type="ECO:0000313" key="3">
    <source>
        <dbReference type="Proteomes" id="UP000429232"/>
    </source>
</evidence>
<proteinExistence type="predicted"/>
<gene>
    <name evidence="2" type="ORF">GO620_001720</name>
</gene>
<name>A0A7T7FBA1_9SPHI</name>
<dbReference type="GO" id="GO:0016758">
    <property type="term" value="F:hexosyltransferase activity"/>
    <property type="evidence" value="ECO:0007669"/>
    <property type="project" value="UniProtKB-ARBA"/>
</dbReference>
<dbReference type="PANTHER" id="PTHR22916">
    <property type="entry name" value="GLYCOSYLTRANSFERASE"/>
    <property type="match status" value="1"/>
</dbReference>
<dbReference type="KEGG" id="mgik:GO620_001720"/>
<accession>A0A7T7FBA1</accession>
<dbReference type="InterPro" id="IPR001173">
    <property type="entry name" value="Glyco_trans_2-like"/>
</dbReference>
<dbReference type="Gene3D" id="3.90.550.10">
    <property type="entry name" value="Spore Coat Polysaccharide Biosynthesis Protein SpsA, Chain A"/>
    <property type="match status" value="1"/>
</dbReference>
<sequence length="299" mass="34923">MVSVIIPNYNHADFLRQRINSVVSQTYLDIEVIVLDDASVDGSREIIEEYRRNPKIRNIIYNDANSGSTFKQWENGVSLSNGQYIWIAESDDYCKENFLEEAVMHLKSANTTLHYCESQLVDERGDVLEQSLEWPKAITTIDWKSSFKMSGSAFIKMALRYRNVIPNASAVVFKKCVFDFAGLEKYKSTGDWLFWIRILLKGDISFSPQILNSFRSHKNTTRGVTERHKILLRFFEEVSVRYELCSVYHVGDNAELQRFLNATIDVCHLFDLVRFAKFCSKFNLPYWFLLKFLKRKILK</sequence>
<protein>
    <submittedName>
        <fullName evidence="2">Glycosyltransferase</fullName>
    </submittedName>
</protein>
<reference evidence="2 3" key="1">
    <citation type="submission" date="2020-12" db="EMBL/GenBank/DDBJ databases">
        <title>HMF7856_wgs.fasta genome submission.</title>
        <authorList>
            <person name="Kang H."/>
            <person name="Kim H."/>
            <person name="Joh K."/>
        </authorList>
    </citation>
    <scope>NUCLEOTIDE SEQUENCE [LARGE SCALE GENOMIC DNA]</scope>
    <source>
        <strain evidence="2 3">HMF7856</strain>
    </source>
</reference>
<dbReference type="Proteomes" id="UP000429232">
    <property type="component" value="Chromosome"/>
</dbReference>
<dbReference type="AlphaFoldDB" id="A0A7T7FBA1"/>
<dbReference type="SUPFAM" id="SSF53448">
    <property type="entry name" value="Nucleotide-diphospho-sugar transferases"/>
    <property type="match status" value="1"/>
</dbReference>
<dbReference type="RefSeq" id="WP_157522820.1">
    <property type="nucleotide sequence ID" value="NZ_CP066775.1"/>
</dbReference>
<keyword evidence="3" id="KW-1185">Reference proteome</keyword>
<evidence type="ECO:0000259" key="1">
    <source>
        <dbReference type="Pfam" id="PF00535"/>
    </source>
</evidence>
<organism evidence="2 3">
    <name type="scientific">Mucilaginibacter ginkgonis</name>
    <dbReference type="NCBI Taxonomy" id="2682091"/>
    <lineage>
        <taxon>Bacteria</taxon>
        <taxon>Pseudomonadati</taxon>
        <taxon>Bacteroidota</taxon>
        <taxon>Sphingobacteriia</taxon>
        <taxon>Sphingobacteriales</taxon>
        <taxon>Sphingobacteriaceae</taxon>
        <taxon>Mucilaginibacter</taxon>
    </lineage>
</organism>
<feature type="domain" description="Glycosyltransferase 2-like" evidence="1">
    <location>
        <begin position="3"/>
        <end position="131"/>
    </location>
</feature>
<dbReference type="Pfam" id="PF00535">
    <property type="entry name" value="Glycos_transf_2"/>
    <property type="match status" value="1"/>
</dbReference>